<feature type="signal peptide" evidence="2">
    <location>
        <begin position="1"/>
        <end position="32"/>
    </location>
</feature>
<keyword evidence="2" id="KW-0732">Signal</keyword>
<dbReference type="PaxDb" id="67767-A0A0J7KIE7"/>
<keyword evidence="3" id="KW-0449">Lipoprotein</keyword>
<feature type="compositionally biased region" description="Polar residues" evidence="1">
    <location>
        <begin position="208"/>
        <end position="225"/>
    </location>
</feature>
<comment type="caution">
    <text evidence="3">The sequence shown here is derived from an EMBL/GenBank/DDBJ whole genome shotgun (WGS) entry which is preliminary data.</text>
</comment>
<dbReference type="Proteomes" id="UP000036403">
    <property type="component" value="Unassembled WGS sequence"/>
</dbReference>
<evidence type="ECO:0000313" key="4">
    <source>
        <dbReference type="Proteomes" id="UP000036403"/>
    </source>
</evidence>
<accession>A0A0J7KIE7</accession>
<feature type="region of interest" description="Disordered" evidence="1">
    <location>
        <begin position="165"/>
        <end position="225"/>
    </location>
</feature>
<evidence type="ECO:0000256" key="1">
    <source>
        <dbReference type="SAM" id="MobiDB-lite"/>
    </source>
</evidence>
<feature type="chain" id="PRO_5005290260" evidence="2">
    <location>
        <begin position="33"/>
        <end position="225"/>
    </location>
</feature>
<dbReference type="EMBL" id="LBMM01007113">
    <property type="protein sequence ID" value="KMQ90029.1"/>
    <property type="molecule type" value="Genomic_DNA"/>
</dbReference>
<evidence type="ECO:0000256" key="2">
    <source>
        <dbReference type="SAM" id="SignalP"/>
    </source>
</evidence>
<proteinExistence type="predicted"/>
<evidence type="ECO:0000313" key="3">
    <source>
        <dbReference type="EMBL" id="KMQ90029.1"/>
    </source>
</evidence>
<feature type="compositionally biased region" description="Low complexity" evidence="1">
    <location>
        <begin position="165"/>
        <end position="192"/>
    </location>
</feature>
<keyword evidence="4" id="KW-1185">Reference proteome</keyword>
<protein>
    <submittedName>
        <fullName evidence="3">Outer membrane lipoprotein</fullName>
    </submittedName>
</protein>
<gene>
    <name evidence="3" type="ORF">RF55_10270</name>
</gene>
<dbReference type="AlphaFoldDB" id="A0A0J7KIE7"/>
<reference evidence="3 4" key="1">
    <citation type="submission" date="2015-04" db="EMBL/GenBank/DDBJ databases">
        <title>Lasius niger genome sequencing.</title>
        <authorList>
            <person name="Konorov E.A."/>
            <person name="Nikitin M.A."/>
            <person name="Kirill M.V."/>
            <person name="Chang P."/>
        </authorList>
    </citation>
    <scope>NUCLEOTIDE SEQUENCE [LARGE SCALE GENOMIC DNA]</scope>
    <source>
        <tissue evidence="3">Whole</tissue>
    </source>
</reference>
<organism evidence="3 4">
    <name type="scientific">Lasius niger</name>
    <name type="common">Black garden ant</name>
    <dbReference type="NCBI Taxonomy" id="67767"/>
    <lineage>
        <taxon>Eukaryota</taxon>
        <taxon>Metazoa</taxon>
        <taxon>Ecdysozoa</taxon>
        <taxon>Arthropoda</taxon>
        <taxon>Hexapoda</taxon>
        <taxon>Insecta</taxon>
        <taxon>Pterygota</taxon>
        <taxon>Neoptera</taxon>
        <taxon>Endopterygota</taxon>
        <taxon>Hymenoptera</taxon>
        <taxon>Apocrita</taxon>
        <taxon>Aculeata</taxon>
        <taxon>Formicoidea</taxon>
        <taxon>Formicidae</taxon>
        <taxon>Formicinae</taxon>
        <taxon>Lasius</taxon>
        <taxon>Lasius</taxon>
    </lineage>
</organism>
<dbReference type="PROSITE" id="PS51257">
    <property type="entry name" value="PROKAR_LIPOPROTEIN"/>
    <property type="match status" value="1"/>
</dbReference>
<sequence length="225" mass="23983">MKLRARFLKGASLFSAMTGLALLSGCYTPVEDLKPTTFGQDQLNVASTGRLVTILSVMPARATVGNTNKDADGLVGVFESPQLHPQSLVLAYQDPNNPQIQNTIEIAKPCEFKTGTAYAVLIDGQTKIQPNNFEECQRIASIKKTNGHKVANQVAVQDAAVAPAPEPASVPAAPQYATPAPQGSAPAAPSSGWQNNVTRPRNPAEQALQLQSQQNWPRPQTTSNN</sequence>
<name>A0A0J7KIE7_LASNI</name>